<organism evidence="12 13">
    <name type="scientific">Penicillium oxalicum (strain 114-2 / CGMCC 5302)</name>
    <name type="common">Penicillium decumbens</name>
    <dbReference type="NCBI Taxonomy" id="933388"/>
    <lineage>
        <taxon>Eukaryota</taxon>
        <taxon>Fungi</taxon>
        <taxon>Dikarya</taxon>
        <taxon>Ascomycota</taxon>
        <taxon>Pezizomycotina</taxon>
        <taxon>Eurotiomycetes</taxon>
        <taxon>Eurotiomycetidae</taxon>
        <taxon>Eurotiales</taxon>
        <taxon>Aspergillaceae</taxon>
        <taxon>Penicillium</taxon>
    </lineage>
</organism>
<dbReference type="Proteomes" id="UP000019376">
    <property type="component" value="Unassembled WGS sequence"/>
</dbReference>
<dbReference type="GO" id="GO:0005886">
    <property type="term" value="C:plasma membrane"/>
    <property type="evidence" value="ECO:0007669"/>
    <property type="project" value="UniProtKB-SubCell"/>
</dbReference>
<evidence type="ECO:0000256" key="6">
    <source>
        <dbReference type="ARBA" id="ARBA00022989"/>
    </source>
</evidence>
<accession>S7ZPS5</accession>
<evidence type="ECO:0000256" key="5">
    <source>
        <dbReference type="ARBA" id="ARBA00022692"/>
    </source>
</evidence>
<evidence type="ECO:0000256" key="1">
    <source>
        <dbReference type="ARBA" id="ARBA00004651"/>
    </source>
</evidence>
<dbReference type="FunFam" id="1.50.10.150:FF:000004">
    <property type="entry name" value="Malic acid transporter"/>
    <property type="match status" value="1"/>
</dbReference>
<feature type="transmembrane region" description="Helical" evidence="11">
    <location>
        <begin position="339"/>
        <end position="361"/>
    </location>
</feature>
<evidence type="ECO:0000256" key="4">
    <source>
        <dbReference type="ARBA" id="ARBA00022475"/>
    </source>
</evidence>
<evidence type="ECO:0000313" key="13">
    <source>
        <dbReference type="Proteomes" id="UP000019376"/>
    </source>
</evidence>
<evidence type="ECO:0000256" key="10">
    <source>
        <dbReference type="SAM" id="MobiDB-lite"/>
    </source>
</evidence>
<dbReference type="EMBL" id="KB644414">
    <property type="protein sequence ID" value="EPS32720.1"/>
    <property type="molecule type" value="Genomic_DNA"/>
</dbReference>
<feature type="transmembrane region" description="Helical" evidence="11">
    <location>
        <begin position="35"/>
        <end position="57"/>
    </location>
</feature>
<dbReference type="eggNOG" id="ENOG502SIGB">
    <property type="taxonomic scope" value="Eukaryota"/>
</dbReference>
<dbReference type="OrthoDB" id="1099at2759"/>
<feature type="transmembrane region" description="Helical" evidence="11">
    <location>
        <begin position="145"/>
        <end position="167"/>
    </location>
</feature>
<comment type="similarity">
    <text evidence="2">Belongs to the tellurite-resistance/dicarboxylate transporter (TDT) family.</text>
</comment>
<keyword evidence="5 11" id="KW-0812">Transmembrane</keyword>
<evidence type="ECO:0000256" key="2">
    <source>
        <dbReference type="ARBA" id="ARBA00008566"/>
    </source>
</evidence>
<evidence type="ECO:0000256" key="9">
    <source>
        <dbReference type="ARBA" id="ARBA00072906"/>
    </source>
</evidence>
<feature type="transmembrane region" description="Helical" evidence="11">
    <location>
        <begin position="215"/>
        <end position="235"/>
    </location>
</feature>
<dbReference type="InterPro" id="IPR004695">
    <property type="entry name" value="SLAC1/Mae1/Ssu1/TehA"/>
</dbReference>
<keyword evidence="13" id="KW-1185">Reference proteome</keyword>
<feature type="transmembrane region" description="Helical" evidence="11">
    <location>
        <begin position="367"/>
        <end position="388"/>
    </location>
</feature>
<dbReference type="HOGENOM" id="CLU_030057_1_0_1"/>
<dbReference type="PANTHER" id="PTHR31686">
    <property type="match status" value="1"/>
</dbReference>
<sequence>MPPSHGQTASPPEIHDKRDVESVSRRQPKHALSRAIWNFSSQWFLIPQGTGVIAVILHQLDYQFRGLQVISVIIWIYTIVLLAVGLVLYLLRVFLFPQHVAHEIRDNMSEIACLASISITFTTIIQMTALVLVDFWGPAWGTVAYVLWWITTAMAVFAVMIIPYVFVKVQSPGVKAVPPVILLPLISALTSAAGGGVICRYGALSNDLQVPVIVVSYLEVGLGLPLAMAFSDVFVTRLFDRSFPPLEKIYQDMILCGPFGQGSFALQILGVVVAQGRFAQYNSGTFLTAEAARPVAFASQFVGLLVWGYGTFWFVFACISIGHTFLFQPGGLKKSHYTISAWSLVFPMGVYTNAAVQLGSIMDSTAFRVWSTIMTIILLIIWIVNHFLTIKGLCCGKLLGLRHSA</sequence>
<comment type="function">
    <text evidence="8">Sulphite efflux pump required for the secretion of sulphite as a reducing agent. In the presence of sulphite, cystine in keratin is directly cleaved to cysteine and S-sulphocysteine, and thereby, reduced proteins become accessible to hydrolysis by a variety of secreted endo- and exoproteases. Excretion of sulphite mediated by an efflux pump also represents a detoxification pathway for dermatophytes during infection of the epidermal stratum corneum, hair and nails, which are rich in cysteine.</text>
</comment>
<gene>
    <name evidence="12" type="ORF">PDE_07680</name>
</gene>
<dbReference type="PANTHER" id="PTHR31686:SF3">
    <property type="entry name" value="ACID TRANSPORT PROTEIN, PUTATIVE (AFU_ORTHOLOGUE AFUA_4G09410)-RELATED"/>
    <property type="match status" value="1"/>
</dbReference>
<name>S7ZPS5_PENO1</name>
<comment type="subcellular location">
    <subcellularLocation>
        <location evidence="1">Cell membrane</location>
        <topology evidence="1">Multi-pass membrane protein</topology>
    </subcellularLocation>
</comment>
<feature type="region of interest" description="Disordered" evidence="10">
    <location>
        <begin position="1"/>
        <end position="22"/>
    </location>
</feature>
<feature type="transmembrane region" description="Helical" evidence="11">
    <location>
        <begin position="69"/>
        <end position="91"/>
    </location>
</feature>
<keyword evidence="6 11" id="KW-1133">Transmembrane helix</keyword>
<dbReference type="Pfam" id="PF03595">
    <property type="entry name" value="SLAC1"/>
    <property type="match status" value="1"/>
</dbReference>
<keyword evidence="3" id="KW-0813">Transport</keyword>
<evidence type="ECO:0000256" key="7">
    <source>
        <dbReference type="ARBA" id="ARBA00023136"/>
    </source>
</evidence>
<proteinExistence type="inferred from homology"/>
<evidence type="ECO:0000256" key="11">
    <source>
        <dbReference type="SAM" id="Phobius"/>
    </source>
</evidence>
<keyword evidence="7 11" id="KW-0472">Membrane</keyword>
<dbReference type="InterPro" id="IPR038665">
    <property type="entry name" value="Voltage-dep_anion_channel_sf"/>
</dbReference>
<evidence type="ECO:0000256" key="8">
    <source>
        <dbReference type="ARBA" id="ARBA00056100"/>
    </source>
</evidence>
<dbReference type="PhylomeDB" id="S7ZPS5"/>
<dbReference type="CDD" id="cd09299">
    <property type="entry name" value="TDT"/>
    <property type="match status" value="1"/>
</dbReference>
<feature type="compositionally biased region" description="Basic and acidic residues" evidence="10">
    <location>
        <begin position="13"/>
        <end position="22"/>
    </location>
</feature>
<evidence type="ECO:0000256" key="3">
    <source>
        <dbReference type="ARBA" id="ARBA00022448"/>
    </source>
</evidence>
<feature type="transmembrane region" description="Helical" evidence="11">
    <location>
        <begin position="304"/>
        <end position="327"/>
    </location>
</feature>
<dbReference type="AlphaFoldDB" id="S7ZPS5"/>
<feature type="compositionally biased region" description="Polar residues" evidence="10">
    <location>
        <begin position="1"/>
        <end position="10"/>
    </location>
</feature>
<evidence type="ECO:0000313" key="12">
    <source>
        <dbReference type="EMBL" id="EPS32720.1"/>
    </source>
</evidence>
<keyword evidence="4" id="KW-1003">Cell membrane</keyword>
<dbReference type="GO" id="GO:0000319">
    <property type="term" value="F:sulfite transmembrane transporter activity"/>
    <property type="evidence" value="ECO:0007669"/>
    <property type="project" value="TreeGrafter"/>
</dbReference>
<protein>
    <recommendedName>
        <fullName evidence="9">Sulfite efflux pump SSU1</fullName>
    </recommendedName>
</protein>
<dbReference type="InterPro" id="IPR051629">
    <property type="entry name" value="Sulfite_efflux_TDT"/>
</dbReference>
<feature type="transmembrane region" description="Helical" evidence="11">
    <location>
        <begin position="111"/>
        <end position="133"/>
    </location>
</feature>
<reference evidence="12 13" key="1">
    <citation type="journal article" date="2013" name="PLoS ONE">
        <title>Genomic and secretomic analyses reveal unique features of the lignocellulolytic enzyme system of Penicillium decumbens.</title>
        <authorList>
            <person name="Liu G."/>
            <person name="Zhang L."/>
            <person name="Wei X."/>
            <person name="Zou G."/>
            <person name="Qin Y."/>
            <person name="Ma L."/>
            <person name="Li J."/>
            <person name="Zheng H."/>
            <person name="Wang S."/>
            <person name="Wang C."/>
            <person name="Xun L."/>
            <person name="Zhao G.-P."/>
            <person name="Zhou Z."/>
            <person name="Qu Y."/>
        </authorList>
    </citation>
    <scope>NUCLEOTIDE SEQUENCE [LARGE SCALE GENOMIC DNA]</scope>
    <source>
        <strain evidence="13">114-2 / CGMCC 5302</strain>
    </source>
</reference>
<dbReference type="Gene3D" id="1.50.10.150">
    <property type="entry name" value="Voltage-dependent anion channel"/>
    <property type="match status" value="1"/>
</dbReference>
<feature type="transmembrane region" description="Helical" evidence="11">
    <location>
        <begin position="179"/>
        <end position="203"/>
    </location>
</feature>